<gene>
    <name evidence="1" type="ORF">J4415_00995</name>
</gene>
<name>A0A8T4KZT2_9ARCH</name>
<reference evidence="1" key="1">
    <citation type="submission" date="2021-03" db="EMBL/GenBank/DDBJ databases">
        <authorList>
            <person name="Jaffe A."/>
        </authorList>
    </citation>
    <scope>NUCLEOTIDE SEQUENCE</scope>
    <source>
        <strain evidence="1">RIFCSPHIGHO2_01_FULL_AR10_44_11</strain>
    </source>
</reference>
<dbReference type="AlphaFoldDB" id="A0A8T4KZT2"/>
<accession>A0A8T4KZT2</accession>
<comment type="caution">
    <text evidence="1">The sequence shown here is derived from an EMBL/GenBank/DDBJ whole genome shotgun (WGS) entry which is preliminary data.</text>
</comment>
<evidence type="ECO:0000313" key="1">
    <source>
        <dbReference type="EMBL" id="MBS3057185.1"/>
    </source>
</evidence>
<protein>
    <submittedName>
        <fullName evidence="1">Uncharacterized protein</fullName>
    </submittedName>
</protein>
<reference evidence="1" key="2">
    <citation type="submission" date="2021-05" db="EMBL/GenBank/DDBJ databases">
        <title>Protein family content uncovers lineage relationships and bacterial pathway maintenance mechanisms in DPANN archaea.</title>
        <authorList>
            <person name="Castelle C.J."/>
            <person name="Meheust R."/>
            <person name="Jaffe A.L."/>
            <person name="Seitz K."/>
            <person name="Gong X."/>
            <person name="Baker B.J."/>
            <person name="Banfield J.F."/>
        </authorList>
    </citation>
    <scope>NUCLEOTIDE SEQUENCE</scope>
    <source>
        <strain evidence="1">RIFCSPHIGHO2_01_FULL_AR10_44_11</strain>
    </source>
</reference>
<evidence type="ECO:0000313" key="2">
    <source>
        <dbReference type="Proteomes" id="UP000677687"/>
    </source>
</evidence>
<dbReference type="EMBL" id="JAGVWD010000013">
    <property type="protein sequence ID" value="MBS3057185.1"/>
    <property type="molecule type" value="Genomic_DNA"/>
</dbReference>
<proteinExistence type="predicted"/>
<sequence length="80" mass="9464">MENYLNREFGMLCKQVKSTAGFMLEPLHVQKGTIARIGQLSEKLNKPIPKESKAAIDFFKRMYKEQKTIRRRPRAIRRLK</sequence>
<dbReference type="Proteomes" id="UP000677687">
    <property type="component" value="Unassembled WGS sequence"/>
</dbReference>
<organism evidence="1 2">
    <name type="scientific">Candidatus Iainarchaeum sp</name>
    <dbReference type="NCBI Taxonomy" id="3101447"/>
    <lineage>
        <taxon>Archaea</taxon>
        <taxon>Candidatus Iainarchaeota</taxon>
        <taxon>Candidatus Iainarchaeia</taxon>
        <taxon>Candidatus Iainarchaeales</taxon>
        <taxon>Candidatus Iainarchaeaceae</taxon>
        <taxon>Candidatus Iainarchaeum</taxon>
    </lineage>
</organism>